<dbReference type="RefSeq" id="XP_026679162.1">
    <property type="nucleotide sequence ID" value="XM_026823361.1"/>
</dbReference>
<dbReference type="KEGG" id="dci:113467272"/>
<dbReference type="PANTHER" id="PTHR33198">
    <property type="entry name" value="ANK_REP_REGION DOMAIN-CONTAINING PROTEIN-RELATED"/>
    <property type="match status" value="1"/>
</dbReference>
<feature type="chain" id="PRO_5018158204" evidence="1">
    <location>
        <begin position="22"/>
        <end position="532"/>
    </location>
</feature>
<evidence type="ECO:0000256" key="1">
    <source>
        <dbReference type="SAM" id="SignalP"/>
    </source>
</evidence>
<gene>
    <name evidence="3" type="primary">LOC113467272</name>
</gene>
<dbReference type="AlphaFoldDB" id="A0A3Q0ISB5"/>
<evidence type="ECO:0000313" key="2">
    <source>
        <dbReference type="Proteomes" id="UP000079169"/>
    </source>
</evidence>
<evidence type="ECO:0000313" key="3">
    <source>
        <dbReference type="RefSeq" id="XP_026679162.1"/>
    </source>
</evidence>
<keyword evidence="2" id="KW-1185">Reference proteome</keyword>
<accession>A0A3Q0ISB5</accession>
<proteinExistence type="predicted"/>
<dbReference type="GeneID" id="113467272"/>
<dbReference type="STRING" id="121845.A0A3Q0ISB5"/>
<dbReference type="Proteomes" id="UP000079169">
    <property type="component" value="Unplaced"/>
</dbReference>
<dbReference type="PANTHER" id="PTHR33198:SF19">
    <property type="entry name" value="CCHC-TYPE DOMAIN-CONTAINING PROTEIN"/>
    <property type="match status" value="1"/>
</dbReference>
<dbReference type="PaxDb" id="121845-A0A3Q0ISB5"/>
<organism evidence="2 3">
    <name type="scientific">Diaphorina citri</name>
    <name type="common">Asian citrus psyllid</name>
    <dbReference type="NCBI Taxonomy" id="121845"/>
    <lineage>
        <taxon>Eukaryota</taxon>
        <taxon>Metazoa</taxon>
        <taxon>Ecdysozoa</taxon>
        <taxon>Arthropoda</taxon>
        <taxon>Hexapoda</taxon>
        <taxon>Insecta</taxon>
        <taxon>Pterygota</taxon>
        <taxon>Neoptera</taxon>
        <taxon>Paraneoptera</taxon>
        <taxon>Hemiptera</taxon>
        <taxon>Sternorrhyncha</taxon>
        <taxon>Psylloidea</taxon>
        <taxon>Psyllidae</taxon>
        <taxon>Diaphorininae</taxon>
        <taxon>Diaphorina</taxon>
    </lineage>
</organism>
<name>A0A3Q0ISB5_DIACI</name>
<sequence length="532" mass="60400">MTLARSAVFLLLLFIPTYVDIIMPDSVPEANGSHSDLASSLVQALDRLIQNQNPFEQRKIQCKIAPFDEKNETFRSYLQRLDNYFAISDIELGNILRVRLLIANLSPQLYQTLSALTSPGLPSEKSYVELCELLKNHLCPTPNEIWEQHKFVNTVQGASETVNQFITNLKQKAITCNFTCSSCNSTTQDDHIRSQFIRGLSDGAIRERLLQEKSTTSLKDLFDIAICMESSKQESSQMSNTGNRSMVLDEIVNKVFKQRAKQQNQTCNNCGLQWPHTPDEPCSAKDKICYNCGKMGHSNRIKFVSSPRCEKSQREDPDEHIFSVNSRETPKVGVEVCGSIVEFHVDTGSSVNVFDMKTYNQLKFKPKLQHTKRNIYPYQNMKKLDVVGKFQTCLSYSSKIIHTELYVVRGRREPVLSFETSQSLNLVKFSFSVDETKNVNNNQNLYSSIPTVPNQDTCIPILPKARGEEERECPKNPDIFESLKTFPPQISKFPHDDNKRPDEITSSNETVSIARKPSHLLFANLIGIAFIC</sequence>
<reference evidence="3" key="1">
    <citation type="submission" date="2025-08" db="UniProtKB">
        <authorList>
            <consortium name="RefSeq"/>
        </authorList>
    </citation>
    <scope>IDENTIFICATION</scope>
</reference>
<feature type="signal peptide" evidence="1">
    <location>
        <begin position="1"/>
        <end position="21"/>
    </location>
</feature>
<protein>
    <submittedName>
        <fullName evidence="3">Uncharacterized protein LOC113467272</fullName>
    </submittedName>
</protein>
<keyword evidence="1" id="KW-0732">Signal</keyword>